<protein>
    <submittedName>
        <fullName evidence="2">Uncharacterized protein</fullName>
    </submittedName>
</protein>
<evidence type="ECO:0000256" key="1">
    <source>
        <dbReference type="SAM" id="Phobius"/>
    </source>
</evidence>
<proteinExistence type="predicted"/>
<keyword evidence="1" id="KW-1133">Transmembrane helix</keyword>
<dbReference type="AlphaFoldDB" id="G0TS80"/>
<dbReference type="EMBL" id="HE573019">
    <property type="protein sequence ID" value="CCC46806.1"/>
    <property type="molecule type" value="Genomic_DNA"/>
</dbReference>
<name>G0TS80_TRYVY</name>
<organism evidence="2">
    <name type="scientific">Trypanosoma vivax (strain Y486)</name>
    <dbReference type="NCBI Taxonomy" id="1055687"/>
    <lineage>
        <taxon>Eukaryota</taxon>
        <taxon>Discoba</taxon>
        <taxon>Euglenozoa</taxon>
        <taxon>Kinetoplastea</taxon>
        <taxon>Metakinetoplastina</taxon>
        <taxon>Trypanosomatida</taxon>
        <taxon>Trypanosomatidae</taxon>
        <taxon>Trypanosoma</taxon>
        <taxon>Duttonella</taxon>
    </lineage>
</organism>
<dbReference type="VEuPathDB" id="TriTrypDB:TvY486_0300030"/>
<accession>G0TS80</accession>
<sequence>MSSKNSEEHFGVWLIEQSWFPFVIMGIVLIGLRLYNAHQRSEQRRLMCEVLGLPTARPGVQRGAVERRKGE</sequence>
<evidence type="ECO:0000313" key="2">
    <source>
        <dbReference type="EMBL" id="CCC46806.1"/>
    </source>
</evidence>
<gene>
    <name evidence="2" type="ORF">TVY486_0300030</name>
</gene>
<reference evidence="2" key="1">
    <citation type="journal article" date="2012" name="Proc. Natl. Acad. Sci. U.S.A.">
        <title>Antigenic diversity is generated by distinct evolutionary mechanisms in African trypanosome species.</title>
        <authorList>
            <person name="Jackson A.P."/>
            <person name="Berry A."/>
            <person name="Aslett M."/>
            <person name="Allison H.C."/>
            <person name="Burton P."/>
            <person name="Vavrova-Anderson J."/>
            <person name="Brown R."/>
            <person name="Browne H."/>
            <person name="Corton N."/>
            <person name="Hauser H."/>
            <person name="Gamble J."/>
            <person name="Gilderthorp R."/>
            <person name="Marcello L."/>
            <person name="McQuillan J."/>
            <person name="Otto T.D."/>
            <person name="Quail M.A."/>
            <person name="Sanders M.J."/>
            <person name="van Tonder A."/>
            <person name="Ginger M.L."/>
            <person name="Field M.C."/>
            <person name="Barry J.D."/>
            <person name="Hertz-Fowler C."/>
            <person name="Berriman M."/>
        </authorList>
    </citation>
    <scope>NUCLEOTIDE SEQUENCE</scope>
    <source>
        <strain evidence="2">Y486</strain>
    </source>
</reference>
<feature type="transmembrane region" description="Helical" evidence="1">
    <location>
        <begin position="18"/>
        <end position="35"/>
    </location>
</feature>
<keyword evidence="1" id="KW-0472">Membrane</keyword>
<keyword evidence="1" id="KW-0812">Transmembrane</keyword>